<geneLocation type="chloroplast" evidence="1"/>
<keyword evidence="1" id="KW-0934">Plastid</keyword>
<accession>A0A097KN97</accession>
<dbReference type="Gene3D" id="3.10.28.10">
    <property type="entry name" value="Homing endonucleases"/>
    <property type="match status" value="1"/>
</dbReference>
<evidence type="ECO:0000313" key="1">
    <source>
        <dbReference type="EMBL" id="AIT94643.1"/>
    </source>
</evidence>
<dbReference type="GO" id="GO:0004519">
    <property type="term" value="F:endonuclease activity"/>
    <property type="evidence" value="ECO:0007669"/>
    <property type="project" value="UniProtKB-KW"/>
</dbReference>
<dbReference type="AlphaFoldDB" id="A0A097KN97"/>
<name>A0A097KN97_9CHLO</name>
<dbReference type="InterPro" id="IPR027434">
    <property type="entry name" value="Homing_endonucl"/>
</dbReference>
<dbReference type="EMBL" id="KM462875">
    <property type="protein sequence ID" value="AIT94639.1"/>
    <property type="molecule type" value="Genomic_DNA"/>
</dbReference>
<keyword evidence="1" id="KW-0378">Hydrolase</keyword>
<keyword evidence="1" id="KW-0255">Endonuclease</keyword>
<gene>
    <name evidence="1" type="primary">orf159</name>
</gene>
<reference evidence="1" key="1">
    <citation type="journal article" date="2014" name="BMC Evol. Biol.">
        <title>Chloroplast phylogenomic analysis resolves deep-level relationships within the green algal class Trebouxiophyceae.</title>
        <authorList>
            <person name="Lemieux C."/>
            <person name="Otis C."/>
            <person name="Turmel M."/>
        </authorList>
    </citation>
    <scope>NUCLEOTIDE SEQUENCE</scope>
</reference>
<organism evidence="1">
    <name type="scientific">Pleurastrosarcina brevispinosa</name>
    <dbReference type="NCBI Taxonomy" id="163096"/>
    <lineage>
        <taxon>Eukaryota</taxon>
        <taxon>Viridiplantae</taxon>
        <taxon>Chlorophyta</taxon>
        <taxon>core chlorophytes</taxon>
        <taxon>Trebouxiophyceae</taxon>
        <taxon>Trebouxiophyceae incertae sedis</taxon>
        <taxon>Pleurastrosarcina</taxon>
    </lineage>
</organism>
<sequence length="159" mass="17639">MSLCLTEIEIAWIAGLFEGEANFGLDSRSKTRYKVSTAPASPFIKISMVDQDLIKKVAKLVNKSYFSPSRKTSTGKTVYVVHIGDRATLAYLLPLLLPHLGKRRQKSVQECLDALTALKLWYSTGGRKEMAKQGALTQKKLVASKSKDMMSPDICKDIL</sequence>
<dbReference type="EMBL" id="KM462875">
    <property type="protein sequence ID" value="AIT94643.1"/>
    <property type="molecule type" value="Genomic_DNA"/>
</dbReference>
<keyword evidence="1" id="KW-0150">Chloroplast</keyword>
<dbReference type="SUPFAM" id="SSF55608">
    <property type="entry name" value="Homing endonucleases"/>
    <property type="match status" value="1"/>
</dbReference>
<protein>
    <submittedName>
        <fullName evidence="1">Putative LAGLIDADG homing endonuclease</fullName>
    </submittedName>
</protein>
<keyword evidence="1" id="KW-0540">Nuclease</keyword>
<proteinExistence type="predicted"/>